<evidence type="ECO:0000256" key="1">
    <source>
        <dbReference type="SAM" id="MobiDB-lite"/>
    </source>
</evidence>
<dbReference type="GO" id="GO:0004252">
    <property type="term" value="F:serine-type endopeptidase activity"/>
    <property type="evidence" value="ECO:0007669"/>
    <property type="project" value="InterPro"/>
</dbReference>
<evidence type="ECO:0000313" key="3">
    <source>
        <dbReference type="EMBL" id="AUX32176.1"/>
    </source>
</evidence>
<feature type="region of interest" description="Disordered" evidence="1">
    <location>
        <begin position="119"/>
        <end position="139"/>
    </location>
</feature>
<gene>
    <name evidence="3" type="ORF">SOCE836_043130</name>
</gene>
<evidence type="ECO:0000259" key="2">
    <source>
        <dbReference type="PROSITE" id="PS51695"/>
    </source>
</evidence>
<dbReference type="InterPro" id="IPR036852">
    <property type="entry name" value="Peptidase_S8/S53_dom_sf"/>
</dbReference>
<dbReference type="Proteomes" id="UP000295497">
    <property type="component" value="Chromosome"/>
</dbReference>
<feature type="compositionally biased region" description="Low complexity" evidence="1">
    <location>
        <begin position="22"/>
        <end position="33"/>
    </location>
</feature>
<organism evidence="3 4">
    <name type="scientific">Sorangium cellulosum</name>
    <name type="common">Polyangium cellulosum</name>
    <dbReference type="NCBI Taxonomy" id="56"/>
    <lineage>
        <taxon>Bacteria</taxon>
        <taxon>Pseudomonadati</taxon>
        <taxon>Myxococcota</taxon>
        <taxon>Polyangia</taxon>
        <taxon>Polyangiales</taxon>
        <taxon>Polyangiaceae</taxon>
        <taxon>Sorangium</taxon>
    </lineage>
</organism>
<dbReference type="GO" id="GO:0006508">
    <property type="term" value="P:proteolysis"/>
    <property type="evidence" value="ECO:0007669"/>
    <property type="project" value="InterPro"/>
</dbReference>
<dbReference type="GO" id="GO:0008240">
    <property type="term" value="F:tripeptidyl-peptidase activity"/>
    <property type="evidence" value="ECO:0007669"/>
    <property type="project" value="TreeGrafter"/>
</dbReference>
<protein>
    <recommendedName>
        <fullName evidence="2">Peptidase S53 domain-containing protein</fullName>
    </recommendedName>
</protein>
<name>A0A4P2QQB5_SORCE</name>
<reference evidence="3 4" key="1">
    <citation type="submission" date="2015-09" db="EMBL/GenBank/DDBJ databases">
        <title>Sorangium comparison.</title>
        <authorList>
            <person name="Zaburannyi N."/>
            <person name="Bunk B."/>
            <person name="Overmann J."/>
            <person name="Mueller R."/>
        </authorList>
    </citation>
    <scope>NUCLEOTIDE SEQUENCE [LARGE SCALE GENOMIC DNA]</scope>
    <source>
        <strain evidence="3 4">So ce836</strain>
    </source>
</reference>
<proteinExistence type="predicted"/>
<feature type="domain" description="Peptidase S53" evidence="2">
    <location>
        <begin position="68"/>
        <end position="428"/>
    </location>
</feature>
<evidence type="ECO:0000313" key="4">
    <source>
        <dbReference type="Proteomes" id="UP000295497"/>
    </source>
</evidence>
<sequence length="434" mass="45801">MDRTTQKELGPVPDERGARTDASAAAPVAGSPGASGAPFTALDLARLYNFPPGLDGSGQKVGIILPGGGLPVEVLDTYFARLGLKVPKIEIIEVDGAKNEPSPLEDVRDFILQWGLEQPSRPAGRADGEGPRWPRPGTTAQAVKPSWNLLFTMEILMDVEILGALANGAEIRVYRTPADLKGIYNAILQAADDGVTILSNSWGGAEGDMVGWIEKTERALRTAVEKGVTVLFASGDNGSTPSGFETEQTRLQPCYPASSAWVVACGGTAIELAPSGPHPGEIVWNERALGRHLASGGGFSDAFPRPDWQTGVNGEKRGVPDISANAAVKSGVWLWFGEVNATSFGTSAAVQLLAGLTARLYQGLGFNVANLNEILYKPGVREAMRPITEGNNIIRPDVDGFNAAPGWNACTGLGRPDGVRLLKALRDHFGLSDG</sequence>
<dbReference type="InterPro" id="IPR000209">
    <property type="entry name" value="Peptidase_S8/S53_dom"/>
</dbReference>
<feature type="region of interest" description="Disordered" evidence="1">
    <location>
        <begin position="1"/>
        <end position="33"/>
    </location>
</feature>
<dbReference type="AlphaFoldDB" id="A0A4P2QQB5"/>
<dbReference type="PANTHER" id="PTHR14218">
    <property type="entry name" value="PROTEASE S8 TRIPEPTIDYL PEPTIDASE I CLN2"/>
    <property type="match status" value="1"/>
</dbReference>
<accession>A0A4P2QQB5</accession>
<dbReference type="PROSITE" id="PS51695">
    <property type="entry name" value="SEDOLISIN"/>
    <property type="match status" value="1"/>
</dbReference>
<dbReference type="InterPro" id="IPR030400">
    <property type="entry name" value="Sedolisin_dom"/>
</dbReference>
<dbReference type="PANTHER" id="PTHR14218:SF15">
    <property type="entry name" value="TRIPEPTIDYL-PEPTIDASE 1"/>
    <property type="match status" value="1"/>
</dbReference>
<dbReference type="CDD" id="cd04056">
    <property type="entry name" value="Peptidases_S53"/>
    <property type="match status" value="1"/>
</dbReference>
<dbReference type="Gene3D" id="3.40.50.200">
    <property type="entry name" value="Peptidase S8/S53 domain"/>
    <property type="match status" value="1"/>
</dbReference>
<dbReference type="RefSeq" id="WP_165374083.1">
    <property type="nucleotide sequence ID" value="NZ_CP012672.1"/>
</dbReference>
<dbReference type="Pfam" id="PF00082">
    <property type="entry name" value="Peptidase_S8"/>
    <property type="match status" value="1"/>
</dbReference>
<dbReference type="InterPro" id="IPR050819">
    <property type="entry name" value="Tripeptidyl-peptidase_I"/>
</dbReference>
<dbReference type="EMBL" id="CP012672">
    <property type="protein sequence ID" value="AUX32176.1"/>
    <property type="molecule type" value="Genomic_DNA"/>
</dbReference>
<dbReference type="SUPFAM" id="SSF52743">
    <property type="entry name" value="Subtilisin-like"/>
    <property type="match status" value="1"/>
</dbReference>